<dbReference type="OrthoDB" id="9811276at2"/>
<proteinExistence type="predicted"/>
<evidence type="ECO:0000313" key="3">
    <source>
        <dbReference type="Proteomes" id="UP000245533"/>
    </source>
</evidence>
<keyword evidence="1" id="KW-0732">Signal</keyword>
<reference evidence="2 3" key="1">
    <citation type="submission" date="2018-05" db="EMBL/GenBank/DDBJ databases">
        <title>Rhodohalobacter halophilus gen. nov., sp. nov., a moderately halophilic member of the family Balneolaceae.</title>
        <authorList>
            <person name="Liu Z.-W."/>
        </authorList>
    </citation>
    <scope>NUCLEOTIDE SEQUENCE [LARGE SCALE GENOMIC DNA]</scope>
    <source>
        <strain evidence="2 3">8A47</strain>
    </source>
</reference>
<evidence type="ECO:0000313" key="2">
    <source>
        <dbReference type="EMBL" id="PWN05335.1"/>
    </source>
</evidence>
<evidence type="ECO:0000256" key="1">
    <source>
        <dbReference type="SAM" id="SignalP"/>
    </source>
</evidence>
<protein>
    <submittedName>
        <fullName evidence="2">Uncharacterized protein</fullName>
    </submittedName>
</protein>
<organism evidence="2 3">
    <name type="scientific">Rhodohalobacter mucosus</name>
    <dbReference type="NCBI Taxonomy" id="2079485"/>
    <lineage>
        <taxon>Bacteria</taxon>
        <taxon>Pseudomonadati</taxon>
        <taxon>Balneolota</taxon>
        <taxon>Balneolia</taxon>
        <taxon>Balneolales</taxon>
        <taxon>Balneolaceae</taxon>
        <taxon>Rhodohalobacter</taxon>
    </lineage>
</organism>
<comment type="caution">
    <text evidence="2">The sequence shown here is derived from an EMBL/GenBank/DDBJ whole genome shotgun (WGS) entry which is preliminary data.</text>
</comment>
<gene>
    <name evidence="2" type="ORF">DDZ15_14810</name>
</gene>
<dbReference type="Proteomes" id="UP000245533">
    <property type="component" value="Unassembled WGS sequence"/>
</dbReference>
<sequence length="387" mass="43360">MYHLSYRRILLQIFFCCFTVTGAAAQNSDPDSGLSVNVSIAPDFDAVNIENLITLTFSSLNEKPVVNYEIANNRSSGTARFLIETFIRSENEGLILRSSQNPNTVFEMDAGEILRFSNLDIIRGTIPGQSGDVKFDFVLTNRGRQLLSRLNEGAVVDEDRFYVDVRILPEDDYQAEPVASSSAEIETSVPDVYLEIRGHGPTLNALSALESTDNLPSLRWVAPQNQRYRLILASVDESSGAAENVLENRFRSEFNPRSVTDLRENILLDVLVDETEFQVPGAIEQQLVPGNDYVWQVGAEIATLKQTMQVKSDVWRFTIPEPDTVNEELISILSEILGEDKVDDMVNQGYELQQVELGGEVYSAEEAVVILREMLQKIRNRRATIGE</sequence>
<dbReference type="RefSeq" id="WP_109647891.1">
    <property type="nucleotide sequence ID" value="NZ_QGGB01000010.1"/>
</dbReference>
<name>A0A316TQP2_9BACT</name>
<accession>A0A316TQP2</accession>
<dbReference type="EMBL" id="QGGB01000010">
    <property type="protein sequence ID" value="PWN05335.1"/>
    <property type="molecule type" value="Genomic_DNA"/>
</dbReference>
<feature type="signal peptide" evidence="1">
    <location>
        <begin position="1"/>
        <end position="25"/>
    </location>
</feature>
<feature type="chain" id="PRO_5016349118" evidence="1">
    <location>
        <begin position="26"/>
        <end position="387"/>
    </location>
</feature>
<dbReference type="AlphaFoldDB" id="A0A316TQP2"/>
<keyword evidence="3" id="KW-1185">Reference proteome</keyword>